<evidence type="ECO:0000313" key="2">
    <source>
        <dbReference type="EMBL" id="VAH12383.1"/>
    </source>
</evidence>
<dbReference type="Pfam" id="PF00931">
    <property type="entry name" value="NB-ARC"/>
    <property type="match status" value="1"/>
</dbReference>
<evidence type="ECO:0000313" key="3">
    <source>
        <dbReference type="Proteomes" id="UP000324705"/>
    </source>
</evidence>
<dbReference type="InterPro" id="IPR002182">
    <property type="entry name" value="NB-ARC"/>
</dbReference>
<dbReference type="AlphaFoldDB" id="A0A9R0V1G7"/>
<dbReference type="InterPro" id="IPR027417">
    <property type="entry name" value="P-loop_NTPase"/>
</dbReference>
<protein>
    <recommendedName>
        <fullName evidence="1">NB-ARC domain-containing protein</fullName>
    </recommendedName>
</protein>
<dbReference type="GO" id="GO:0043531">
    <property type="term" value="F:ADP binding"/>
    <property type="evidence" value="ECO:0007669"/>
    <property type="project" value="InterPro"/>
</dbReference>
<sequence length="184" mass="21165">MGGLGKTILVKDIYQNQELSGTFGKHACVTVMRPFKLEGLLRSLIMQLDRESSEKKDAVGLLGNTKNTLLLMPLADLMKEMRRLIERKRCFIVLDDVSSTTEWSMIIPIFHGMEYTSRIIVTTREENIAKLCSGRQEDIYMLKDLEHCDACDLFTKKVFKKTIDLNMQYPALVEQAELIVRKCR</sequence>
<keyword evidence="3" id="KW-1185">Reference proteome</keyword>
<accession>A0A9R0V1G7</accession>
<organism evidence="2 3">
    <name type="scientific">Triticum turgidum subsp. durum</name>
    <name type="common">Durum wheat</name>
    <name type="synonym">Triticum durum</name>
    <dbReference type="NCBI Taxonomy" id="4567"/>
    <lineage>
        <taxon>Eukaryota</taxon>
        <taxon>Viridiplantae</taxon>
        <taxon>Streptophyta</taxon>
        <taxon>Embryophyta</taxon>
        <taxon>Tracheophyta</taxon>
        <taxon>Spermatophyta</taxon>
        <taxon>Magnoliopsida</taxon>
        <taxon>Liliopsida</taxon>
        <taxon>Poales</taxon>
        <taxon>Poaceae</taxon>
        <taxon>BOP clade</taxon>
        <taxon>Pooideae</taxon>
        <taxon>Triticodae</taxon>
        <taxon>Triticeae</taxon>
        <taxon>Triticinae</taxon>
        <taxon>Triticum</taxon>
    </lineage>
</organism>
<name>A0A9R0V1G7_TRITD</name>
<proteinExistence type="predicted"/>
<dbReference type="Proteomes" id="UP000324705">
    <property type="component" value="Chromosome 1B"/>
</dbReference>
<reference evidence="2 3" key="1">
    <citation type="submission" date="2017-09" db="EMBL/GenBank/DDBJ databases">
        <authorList>
            <consortium name="International Durum Wheat Genome Sequencing Consortium (IDWGSC)"/>
            <person name="Milanesi L."/>
        </authorList>
    </citation>
    <scope>NUCLEOTIDE SEQUENCE [LARGE SCALE GENOMIC DNA]</scope>
    <source>
        <strain evidence="3">cv. Svevo</strain>
    </source>
</reference>
<dbReference type="EMBL" id="LT934112">
    <property type="protein sequence ID" value="VAH12383.1"/>
    <property type="molecule type" value="Genomic_DNA"/>
</dbReference>
<dbReference type="PANTHER" id="PTHR36766">
    <property type="entry name" value="PLANT BROAD-SPECTRUM MILDEW RESISTANCE PROTEIN RPW8"/>
    <property type="match status" value="1"/>
</dbReference>
<dbReference type="Gramene" id="TRITD1Bv1G004900.1">
    <property type="protein sequence ID" value="TRITD1Bv1G004900.1"/>
    <property type="gene ID" value="TRITD1Bv1G004900"/>
</dbReference>
<dbReference type="OMA" id="CIHELNI"/>
<evidence type="ECO:0000259" key="1">
    <source>
        <dbReference type="Pfam" id="PF00931"/>
    </source>
</evidence>
<dbReference type="Gene3D" id="3.40.50.300">
    <property type="entry name" value="P-loop containing nucleotide triphosphate hydrolases"/>
    <property type="match status" value="1"/>
</dbReference>
<feature type="domain" description="NB-ARC" evidence="1">
    <location>
        <begin position="1"/>
        <end position="162"/>
    </location>
</feature>
<gene>
    <name evidence="2" type="ORF">TRITD_1Bv1G004900</name>
</gene>
<dbReference type="PANTHER" id="PTHR36766:SF30">
    <property type="entry name" value="TIR-NBS TYPE DISEASE RESISTANCE PROTEIN-RELATED"/>
    <property type="match status" value="1"/>
</dbReference>
<dbReference type="SUPFAM" id="SSF52540">
    <property type="entry name" value="P-loop containing nucleoside triphosphate hydrolases"/>
    <property type="match status" value="1"/>
</dbReference>